<gene>
    <name evidence="2" type="ORF">EI97DRAFT_29145</name>
</gene>
<evidence type="ECO:0000256" key="1">
    <source>
        <dbReference type="SAM" id="MobiDB-lite"/>
    </source>
</evidence>
<feature type="region of interest" description="Disordered" evidence="1">
    <location>
        <begin position="1"/>
        <end position="73"/>
    </location>
</feature>
<evidence type="ECO:0000313" key="2">
    <source>
        <dbReference type="EMBL" id="KAF2281430.1"/>
    </source>
</evidence>
<reference evidence="2" key="1">
    <citation type="journal article" date="2020" name="Stud. Mycol.">
        <title>101 Dothideomycetes genomes: a test case for predicting lifestyles and emergence of pathogens.</title>
        <authorList>
            <person name="Haridas S."/>
            <person name="Albert R."/>
            <person name="Binder M."/>
            <person name="Bloem J."/>
            <person name="Labutti K."/>
            <person name="Salamov A."/>
            <person name="Andreopoulos B."/>
            <person name="Baker S."/>
            <person name="Barry K."/>
            <person name="Bills G."/>
            <person name="Bluhm B."/>
            <person name="Cannon C."/>
            <person name="Castanera R."/>
            <person name="Culley D."/>
            <person name="Daum C."/>
            <person name="Ezra D."/>
            <person name="Gonzalez J."/>
            <person name="Henrissat B."/>
            <person name="Kuo A."/>
            <person name="Liang C."/>
            <person name="Lipzen A."/>
            <person name="Lutzoni F."/>
            <person name="Magnuson J."/>
            <person name="Mondo S."/>
            <person name="Nolan M."/>
            <person name="Ohm R."/>
            <person name="Pangilinan J."/>
            <person name="Park H.-J."/>
            <person name="Ramirez L."/>
            <person name="Alfaro M."/>
            <person name="Sun H."/>
            <person name="Tritt A."/>
            <person name="Yoshinaga Y."/>
            <person name="Zwiers L.-H."/>
            <person name="Turgeon B."/>
            <person name="Goodwin S."/>
            <person name="Spatafora J."/>
            <person name="Crous P."/>
            <person name="Grigoriev I."/>
        </authorList>
    </citation>
    <scope>NUCLEOTIDE SEQUENCE</scope>
    <source>
        <strain evidence="2">CBS 379.55</strain>
    </source>
</reference>
<proteinExistence type="predicted"/>
<evidence type="ECO:0000313" key="3">
    <source>
        <dbReference type="Proteomes" id="UP000800097"/>
    </source>
</evidence>
<dbReference type="GeneID" id="54547626"/>
<keyword evidence="3" id="KW-1185">Reference proteome</keyword>
<feature type="compositionally biased region" description="Basic and acidic residues" evidence="1">
    <location>
        <begin position="1"/>
        <end position="10"/>
    </location>
</feature>
<sequence length="219" mass="23917">MGDGDRDEKPASPTSGEGVSGPAPPDVSKPDKQPHDASMERQFASPNILCGATNGDNSDAGTARTGIEPELTEVQRKEGVVQQPEFEEFQQEQGIIKTLYEASSQNFRALLKLAKASRSPRASKGIDPEITVKNPGSMELSSSSNLAELSQIESLQRDFIRFNVWGEEFDVAGGKLDEELQYAEELKEDLIVVLLHLCDALYHGRSYFTTRPDMAGGTE</sequence>
<dbReference type="RefSeq" id="XP_033658967.1">
    <property type="nucleotide sequence ID" value="XM_033794451.1"/>
</dbReference>
<dbReference type="AlphaFoldDB" id="A0A6A6JXS9"/>
<protein>
    <submittedName>
        <fullName evidence="2">Uncharacterized protein</fullName>
    </submittedName>
</protein>
<accession>A0A6A6JXS9</accession>
<name>A0A6A6JXS9_WESOR</name>
<feature type="compositionally biased region" description="Basic and acidic residues" evidence="1">
    <location>
        <begin position="28"/>
        <end position="39"/>
    </location>
</feature>
<dbReference type="Proteomes" id="UP000800097">
    <property type="component" value="Unassembled WGS sequence"/>
</dbReference>
<organism evidence="2 3">
    <name type="scientific">Westerdykella ornata</name>
    <dbReference type="NCBI Taxonomy" id="318751"/>
    <lineage>
        <taxon>Eukaryota</taxon>
        <taxon>Fungi</taxon>
        <taxon>Dikarya</taxon>
        <taxon>Ascomycota</taxon>
        <taxon>Pezizomycotina</taxon>
        <taxon>Dothideomycetes</taxon>
        <taxon>Pleosporomycetidae</taxon>
        <taxon>Pleosporales</taxon>
        <taxon>Sporormiaceae</taxon>
        <taxon>Westerdykella</taxon>
    </lineage>
</organism>
<dbReference type="EMBL" id="ML986484">
    <property type="protein sequence ID" value="KAF2281430.1"/>
    <property type="molecule type" value="Genomic_DNA"/>
</dbReference>